<feature type="domain" description="Tyrosine specific protein phosphatases" evidence="3">
    <location>
        <begin position="590"/>
        <end position="664"/>
    </location>
</feature>
<dbReference type="PROSITE" id="PS50055">
    <property type="entry name" value="TYR_PHOSPHATASE_PTP"/>
    <property type="match status" value="2"/>
</dbReference>
<reference evidence="4" key="1">
    <citation type="submission" date="2021-03" db="EMBL/GenBank/DDBJ databases">
        <title>Chromosome level genome of the anhydrobiotic midge Polypedilum vanderplanki.</title>
        <authorList>
            <person name="Yoshida Y."/>
            <person name="Kikawada T."/>
            <person name="Gusev O."/>
        </authorList>
    </citation>
    <scope>NUCLEOTIDE SEQUENCE</scope>
    <source>
        <strain evidence="4">NIAS01</strain>
        <tissue evidence="4">Whole body or cell culture</tissue>
    </source>
</reference>
<feature type="domain" description="Tyrosine specific protein phosphatases" evidence="3">
    <location>
        <begin position="287"/>
        <end position="361"/>
    </location>
</feature>
<dbReference type="InterPro" id="IPR000387">
    <property type="entry name" value="Tyr_Pase_dom"/>
</dbReference>
<feature type="compositionally biased region" description="Basic and acidic residues" evidence="1">
    <location>
        <begin position="1092"/>
        <end position="1109"/>
    </location>
</feature>
<dbReference type="FunFam" id="3.90.190.10:FF:000062">
    <property type="entry name" value="Receptor-type tyrosine-protein phosphatase kappa"/>
    <property type="match status" value="1"/>
</dbReference>
<feature type="domain" description="Tyrosine-protein phosphatase" evidence="2">
    <location>
        <begin position="402"/>
        <end position="673"/>
    </location>
</feature>
<feature type="compositionally biased region" description="Low complexity" evidence="1">
    <location>
        <begin position="1"/>
        <end position="10"/>
    </location>
</feature>
<dbReference type="Gene3D" id="3.90.190.10">
    <property type="entry name" value="Protein tyrosine phosphatase superfamily"/>
    <property type="match status" value="2"/>
</dbReference>
<dbReference type="FunFam" id="3.90.190.10:FF:000070">
    <property type="entry name" value="Receptor-type tyrosine-protein phosphatase kappa"/>
    <property type="match status" value="1"/>
</dbReference>
<dbReference type="InterPro" id="IPR050348">
    <property type="entry name" value="Protein-Tyr_Phosphatase"/>
</dbReference>
<dbReference type="SUPFAM" id="SSF52799">
    <property type="entry name" value="(Phosphotyrosine protein) phosphatases II"/>
    <property type="match status" value="2"/>
</dbReference>
<dbReference type="EMBL" id="JADBJN010000001">
    <property type="protein sequence ID" value="KAG5682255.1"/>
    <property type="molecule type" value="Genomic_DNA"/>
</dbReference>
<dbReference type="GO" id="GO:0004725">
    <property type="term" value="F:protein tyrosine phosphatase activity"/>
    <property type="evidence" value="ECO:0007669"/>
    <property type="project" value="InterPro"/>
</dbReference>
<feature type="domain" description="Tyrosine-protein phosphatase" evidence="2">
    <location>
        <begin position="97"/>
        <end position="370"/>
    </location>
</feature>
<dbReference type="PROSITE" id="PS00383">
    <property type="entry name" value="TYR_PHOSPHATASE_1"/>
    <property type="match status" value="1"/>
</dbReference>
<dbReference type="InterPro" id="IPR029021">
    <property type="entry name" value="Prot-tyrosine_phosphatase-like"/>
</dbReference>
<comment type="caution">
    <text evidence="4">The sequence shown here is derived from an EMBL/GenBank/DDBJ whole genome shotgun (WGS) entry which is preliminary data.</text>
</comment>
<dbReference type="GO" id="GO:0048666">
    <property type="term" value="P:neuron development"/>
    <property type="evidence" value="ECO:0007669"/>
    <property type="project" value="UniProtKB-ARBA"/>
</dbReference>
<feature type="compositionally biased region" description="Basic residues" evidence="1">
    <location>
        <begin position="1893"/>
        <end position="1914"/>
    </location>
</feature>
<dbReference type="InterPro" id="IPR016130">
    <property type="entry name" value="Tyr_Pase_AS"/>
</dbReference>
<feature type="region of interest" description="Disordered" evidence="1">
    <location>
        <begin position="1134"/>
        <end position="1175"/>
    </location>
</feature>
<dbReference type="OrthoDB" id="6144703at2759"/>
<dbReference type="SMART" id="SM00194">
    <property type="entry name" value="PTPc"/>
    <property type="match status" value="2"/>
</dbReference>
<feature type="compositionally biased region" description="Basic and acidic residues" evidence="1">
    <location>
        <begin position="1883"/>
        <end position="1892"/>
    </location>
</feature>
<evidence type="ECO:0000259" key="3">
    <source>
        <dbReference type="PROSITE" id="PS50056"/>
    </source>
</evidence>
<dbReference type="InterPro" id="IPR003595">
    <property type="entry name" value="Tyr_Pase_cat"/>
</dbReference>
<name>A0A9J6CK64_POLVA</name>
<feature type="compositionally biased region" description="Polar residues" evidence="1">
    <location>
        <begin position="1870"/>
        <end position="1882"/>
    </location>
</feature>
<dbReference type="PANTHER" id="PTHR19134:SF561">
    <property type="entry name" value="PROTEIN TYROSINE PHOSPHATASE 36E, ISOFORM A"/>
    <property type="match status" value="1"/>
</dbReference>
<evidence type="ECO:0000259" key="2">
    <source>
        <dbReference type="PROSITE" id="PS50055"/>
    </source>
</evidence>
<feature type="region of interest" description="Disordered" evidence="1">
    <location>
        <begin position="1"/>
        <end position="38"/>
    </location>
</feature>
<evidence type="ECO:0000256" key="1">
    <source>
        <dbReference type="SAM" id="MobiDB-lite"/>
    </source>
</evidence>
<dbReference type="PROSITE" id="PS50056">
    <property type="entry name" value="TYR_PHOSPHATASE_2"/>
    <property type="match status" value="2"/>
</dbReference>
<feature type="region of interest" description="Disordered" evidence="1">
    <location>
        <begin position="1870"/>
        <end position="1914"/>
    </location>
</feature>
<dbReference type="GO" id="GO:0009653">
    <property type="term" value="P:anatomical structure morphogenesis"/>
    <property type="evidence" value="ECO:0007669"/>
    <property type="project" value="UniProtKB-ARBA"/>
</dbReference>
<protein>
    <submittedName>
        <fullName evidence="4">Uncharacterized protein</fullName>
    </submittedName>
</protein>
<dbReference type="CDD" id="cd00047">
    <property type="entry name" value="PTPc"/>
    <property type="match status" value="2"/>
</dbReference>
<gene>
    <name evidence="4" type="ORF">PVAND_011619</name>
</gene>
<keyword evidence="5" id="KW-1185">Reference proteome</keyword>
<accession>A0A9J6CK64</accession>
<evidence type="ECO:0000313" key="5">
    <source>
        <dbReference type="Proteomes" id="UP001107558"/>
    </source>
</evidence>
<evidence type="ECO:0000313" key="4">
    <source>
        <dbReference type="EMBL" id="KAG5682255.1"/>
    </source>
</evidence>
<dbReference type="PANTHER" id="PTHR19134">
    <property type="entry name" value="RECEPTOR-TYPE TYROSINE-PROTEIN PHOSPHATASE"/>
    <property type="match status" value="1"/>
</dbReference>
<dbReference type="Pfam" id="PF00102">
    <property type="entry name" value="Y_phosphatase"/>
    <property type="match status" value="2"/>
</dbReference>
<dbReference type="PRINTS" id="PR00700">
    <property type="entry name" value="PRTYPHPHTASE"/>
</dbReference>
<proteinExistence type="predicted"/>
<organism evidence="4 5">
    <name type="scientific">Polypedilum vanderplanki</name>
    <name type="common">Sleeping chironomid midge</name>
    <dbReference type="NCBI Taxonomy" id="319348"/>
    <lineage>
        <taxon>Eukaryota</taxon>
        <taxon>Metazoa</taxon>
        <taxon>Ecdysozoa</taxon>
        <taxon>Arthropoda</taxon>
        <taxon>Hexapoda</taxon>
        <taxon>Insecta</taxon>
        <taxon>Pterygota</taxon>
        <taxon>Neoptera</taxon>
        <taxon>Endopterygota</taxon>
        <taxon>Diptera</taxon>
        <taxon>Nematocera</taxon>
        <taxon>Chironomoidea</taxon>
        <taxon>Chironomidae</taxon>
        <taxon>Chironominae</taxon>
        <taxon>Polypedilum</taxon>
        <taxon>Polypedilum</taxon>
    </lineage>
</organism>
<dbReference type="InterPro" id="IPR000242">
    <property type="entry name" value="PTP_cat"/>
</dbReference>
<dbReference type="SMART" id="SM00404">
    <property type="entry name" value="PTPc_motif"/>
    <property type="match status" value="2"/>
</dbReference>
<sequence>MSSRATTSTHQSRRHRSRSQQSRCVEVEKPKKKKTLSSTSLVSIPNSIAVIKLSMLNSGLLSFDKVKLSVKDENNPLSQTIPDAPTELKFFIKLCEQRRKFPVLYKIEFTTAVETHACRHATKKNNLEKNQNQKTIPYDFNRVVLQKIPGIPDSDYVNASYVDSLLKPNAYIVSQGPTEETVFDFWRMVWQENVSCIVMLTKTFDFTKVMCVQYWPASKEKDECYGEQPEYQIYIGVVKEEELANFHIRTFRLYKMHNNVKTEERILLQFHYTAWSSHSCPFSNAILEFRRRVRSVVGNTLKSDRPMLVHCNDGGGRSGVFMAIDANIELAEEEDSFYVFGYLKKLRQSRKGLIENVEQYKFVYDTLEEYIVCGNSFFPVKDLSQKLKQKSIKDPATKLNEYQREYAQICKQTPRFSIGDCAGGHRADNREKNRDVLCVPPDNFRPYLTSFQGNAFTDYINAVFVDGYTKPREYIVTEWPLKSTCGEFWSLVYDHECSAVVVLCQPPHNSQNFPPFWPEGRHSKKYGPVFTIDHISHNHYSNIKTWIFRINKKVISLTELMAGVKAVPRTVQLFQLTCWPLSHKVPTSTNSLVELMNMVERWRQKTMGPVCVVSPDGRSRAGVYCAANACIEQVIQHSEVDVFQAVKTVRRHRPQLVDNMTEYKYCYDLVLHYVLHYLNKENEKKFIDFGRGRNIPLTPDTENLEQIKVKSNTGRIIIDKTITDFEFKNNILSSINEPAADSNGGSRYVIDKDGKIIERKKKCRLYSLGGYEPRRQNLVRMKTVGTFDLCMEMTAAAAVCGLKQSQQRENITAILTNQNSDEQSVIQKNDNEYDKKINIETNSKIINSSRKNSDEISVEVLLDEKEKVQVKENTVKIENEEQITGSISPKRHISSSENSFTVDDDSINSNIKKKFRSLSSNSYLASIHNSGEFRCKSAEILDSKTKEFDEILSCAASACDFHKNKSEDNLYDSLRNASVIEINCKTSDDEFLNKSILPLSIRRRTLKKSKKIVRTDSELFEDKKLLKDLESSPAKTAMETSKNNSIEGNHAEEVSLKNISTDTVFTSEDICEEEQIDLERLESEYKEHIRSSLQREYKSDGDSLDEIGKNKHHQGSEWKNQSIDFDFLEDNSSKYDIHPPRGSIYTRQKAESVECKPSSRKNSSKRTRSEGDKDTVYVDKNDSIETQSTIEDENKIESEPSTGKEVKKMSLFERRFSKFCTMNKLLKVKRFSTSALYDNKKKVDQKTSGKNINIENQQQQATPLSLYSQVSDFTSSKVSLASPKSLKGKKFMMKKRKFSFFGKSQSNNDLNLNLKSIASKLSLLSKSNFDLSVRNSSNPRLNAMGIYNKYGTSNEYRSDILTAKQHGCTSPLSEAFYNATGSYQLTAMELFEKFCSQDFTGLYHTETLNENEEEKFNADGAYKSSGAIKKTQSLRKVTLLKQNSEPKFNIKNYSSEYQSFYPNHPEAFEEELEGIENEEEIEDDEYDYEAIRTAARRRSSYTRQHQVEFDQNDQYFEDHEGPFYLPEEEEEDEEIYRNVEGDIDEIYFVPQKERFDLRNSEEILAIDEMDEDILEETQREIDIELEQTVANGNEQKNQLLSLYEICPKDKEVELEGEDSDVETINAGICDNDSNLKNIITEYVKNTCSSTGNGESFLRSQSMDLLSNSSDTLKTNSNSEYAFDTVKQINLDSCSTSKLSLSLNSDIFDDITLAAPETTTIKTLKISEIDDFTITPDGSITESNNAEGKLIEISEQEKIKNELQSQYTIIDCDELEHDDDNGDDEIKRFNDEKSSFAEALNKEFDKLFSRVKTDSDTDLTTTPSVNTVLTAVKLPSRCSMEKLEPFEIDSDNIIGSIPEPCEQQSMKALSQSMTSTTLHQSISIKKDESLEKNKSKRSHSLGAINKKKSNKCTPL</sequence>
<dbReference type="Proteomes" id="UP001107558">
    <property type="component" value="Chromosome 1"/>
</dbReference>
<feature type="region of interest" description="Disordered" evidence="1">
    <location>
        <begin position="1092"/>
        <end position="1116"/>
    </location>
</feature>